<proteinExistence type="predicted"/>
<evidence type="ECO:0000313" key="2">
    <source>
        <dbReference type="EMBL" id="MDO9708761.1"/>
    </source>
</evidence>
<accession>A0ABT9DXY8</accession>
<keyword evidence="1" id="KW-0812">Transmembrane</keyword>
<evidence type="ECO:0000313" key="3">
    <source>
        <dbReference type="Proteomes" id="UP001243009"/>
    </source>
</evidence>
<comment type="caution">
    <text evidence="2">The sequence shown here is derived from an EMBL/GenBank/DDBJ whole genome shotgun (WGS) entry which is preliminary data.</text>
</comment>
<sequence length="50" mass="5204">MAGSTHGPATKSKPDPAWLRAAAGLALGLLLPLAWRGLSARGPSWTKLPR</sequence>
<evidence type="ECO:0000256" key="1">
    <source>
        <dbReference type="SAM" id="Phobius"/>
    </source>
</evidence>
<dbReference type="EMBL" id="JAUTWS010000008">
    <property type="protein sequence ID" value="MDO9708761.1"/>
    <property type="molecule type" value="Genomic_DNA"/>
</dbReference>
<dbReference type="RefSeq" id="WP_305103627.1">
    <property type="nucleotide sequence ID" value="NZ_JAUTWS010000008.1"/>
</dbReference>
<dbReference type="Proteomes" id="UP001243009">
    <property type="component" value="Unassembled WGS sequence"/>
</dbReference>
<reference evidence="2 3" key="1">
    <citation type="submission" date="2023-08" db="EMBL/GenBank/DDBJ databases">
        <title>The draft genome sequence of Paracraurococcus sp. LOR1-02.</title>
        <authorList>
            <person name="Kingkaew E."/>
            <person name="Tanasupawat S."/>
        </authorList>
    </citation>
    <scope>NUCLEOTIDE SEQUENCE [LARGE SCALE GENOMIC DNA]</scope>
    <source>
        <strain evidence="2 3">LOR1-02</strain>
    </source>
</reference>
<name>A0ABT9DXY8_9PROT</name>
<feature type="transmembrane region" description="Helical" evidence="1">
    <location>
        <begin position="17"/>
        <end position="35"/>
    </location>
</feature>
<keyword evidence="1" id="KW-1133">Transmembrane helix</keyword>
<keyword evidence="3" id="KW-1185">Reference proteome</keyword>
<keyword evidence="1" id="KW-0472">Membrane</keyword>
<protein>
    <submittedName>
        <fullName evidence="2">Uncharacterized protein</fullName>
    </submittedName>
</protein>
<gene>
    <name evidence="2" type="ORF">Q7A36_10455</name>
</gene>
<organism evidence="2 3">
    <name type="scientific">Paracraurococcus lichenis</name>
    <dbReference type="NCBI Taxonomy" id="3064888"/>
    <lineage>
        <taxon>Bacteria</taxon>
        <taxon>Pseudomonadati</taxon>
        <taxon>Pseudomonadota</taxon>
        <taxon>Alphaproteobacteria</taxon>
        <taxon>Acetobacterales</taxon>
        <taxon>Roseomonadaceae</taxon>
        <taxon>Paracraurococcus</taxon>
    </lineage>
</organism>